<dbReference type="PROSITE" id="PS50222">
    <property type="entry name" value="EF_HAND_2"/>
    <property type="match status" value="1"/>
</dbReference>
<evidence type="ECO:0000259" key="2">
    <source>
        <dbReference type="PROSITE" id="PS50222"/>
    </source>
</evidence>
<name>A0ABU9GUH5_9GAMM</name>
<dbReference type="InterPro" id="IPR018247">
    <property type="entry name" value="EF_Hand_1_Ca_BS"/>
</dbReference>
<feature type="region of interest" description="Disordered" evidence="1">
    <location>
        <begin position="1"/>
        <end position="46"/>
    </location>
</feature>
<feature type="compositionally biased region" description="Basic and acidic residues" evidence="1">
    <location>
        <begin position="9"/>
        <end position="19"/>
    </location>
</feature>
<reference evidence="3 4" key="1">
    <citation type="submission" date="2024-02" db="EMBL/GenBank/DDBJ databases">
        <title>Bacteria isolated from the canopy kelp, Nereocystis luetkeana.</title>
        <authorList>
            <person name="Pfister C.A."/>
            <person name="Younker I.T."/>
            <person name="Light S.H."/>
        </authorList>
    </citation>
    <scope>NUCLEOTIDE SEQUENCE [LARGE SCALE GENOMIC DNA]</scope>
    <source>
        <strain evidence="3 4">TI.1.05</strain>
    </source>
</reference>
<evidence type="ECO:0000313" key="4">
    <source>
        <dbReference type="Proteomes" id="UP001369082"/>
    </source>
</evidence>
<dbReference type="Proteomes" id="UP001369082">
    <property type="component" value="Unassembled WGS sequence"/>
</dbReference>
<proteinExistence type="predicted"/>
<dbReference type="SUPFAM" id="SSF47473">
    <property type="entry name" value="EF-hand"/>
    <property type="match status" value="1"/>
</dbReference>
<dbReference type="PROSITE" id="PS00018">
    <property type="entry name" value="EF_HAND_1"/>
    <property type="match status" value="1"/>
</dbReference>
<evidence type="ECO:0000313" key="3">
    <source>
        <dbReference type="EMBL" id="MEL0630984.1"/>
    </source>
</evidence>
<dbReference type="InterPro" id="IPR002048">
    <property type="entry name" value="EF_hand_dom"/>
</dbReference>
<keyword evidence="4" id="KW-1185">Reference proteome</keyword>
<protein>
    <recommendedName>
        <fullName evidence="2">EF-hand domain-containing protein</fullName>
    </recommendedName>
</protein>
<dbReference type="Gene3D" id="1.10.238.10">
    <property type="entry name" value="EF-hand"/>
    <property type="match status" value="1"/>
</dbReference>
<dbReference type="Pfam" id="PF13202">
    <property type="entry name" value="EF-hand_5"/>
    <property type="match status" value="2"/>
</dbReference>
<dbReference type="InterPro" id="IPR011992">
    <property type="entry name" value="EF-hand-dom_pair"/>
</dbReference>
<sequence length="69" mass="7390">DTDGNGSLSRDELKAAGDKHRGKGHNKPDFTKIDADSEGVISKDEAKGRLLKALDKIDTDGNVSLSHDE</sequence>
<feature type="compositionally biased region" description="Basic and acidic residues" evidence="1">
    <location>
        <begin position="26"/>
        <end position="46"/>
    </location>
</feature>
<dbReference type="EMBL" id="JBAKAZ010000266">
    <property type="protein sequence ID" value="MEL0630984.1"/>
    <property type="molecule type" value="Genomic_DNA"/>
</dbReference>
<feature type="non-terminal residue" evidence="3">
    <location>
        <position position="1"/>
    </location>
</feature>
<organism evidence="3 4">
    <name type="scientific">Psychromonas aquatilis</name>
    <dbReference type="NCBI Taxonomy" id="2005072"/>
    <lineage>
        <taxon>Bacteria</taxon>
        <taxon>Pseudomonadati</taxon>
        <taxon>Pseudomonadota</taxon>
        <taxon>Gammaproteobacteria</taxon>
        <taxon>Alteromonadales</taxon>
        <taxon>Psychromonadaceae</taxon>
        <taxon>Psychromonas</taxon>
    </lineage>
</organism>
<gene>
    <name evidence="3" type="ORF">V6256_15520</name>
</gene>
<evidence type="ECO:0000256" key="1">
    <source>
        <dbReference type="SAM" id="MobiDB-lite"/>
    </source>
</evidence>
<accession>A0ABU9GUH5</accession>
<comment type="caution">
    <text evidence="3">The sequence shown here is derived from an EMBL/GenBank/DDBJ whole genome shotgun (WGS) entry which is preliminary data.</text>
</comment>
<feature type="domain" description="EF-hand" evidence="2">
    <location>
        <begin position="1"/>
        <end position="23"/>
    </location>
</feature>